<feature type="non-terminal residue" evidence="2">
    <location>
        <position position="1"/>
    </location>
</feature>
<reference evidence="2" key="1">
    <citation type="journal article" date="2023" name="IScience">
        <title>Live-bearing cockroach genome reveals convergent evolutionary mechanisms linked to viviparity in insects and beyond.</title>
        <authorList>
            <person name="Fouks B."/>
            <person name="Harrison M.C."/>
            <person name="Mikhailova A.A."/>
            <person name="Marchal E."/>
            <person name="English S."/>
            <person name="Carruthers M."/>
            <person name="Jennings E.C."/>
            <person name="Chiamaka E.L."/>
            <person name="Frigard R.A."/>
            <person name="Pippel M."/>
            <person name="Attardo G.M."/>
            <person name="Benoit J.B."/>
            <person name="Bornberg-Bauer E."/>
            <person name="Tobe S.S."/>
        </authorList>
    </citation>
    <scope>NUCLEOTIDE SEQUENCE</scope>
    <source>
        <strain evidence="2">Stay&amp;Tobe</strain>
    </source>
</reference>
<proteinExistence type="predicted"/>
<keyword evidence="1" id="KW-0812">Transmembrane</keyword>
<name>A0AAD7ZMD6_DIPPU</name>
<feature type="transmembrane region" description="Helical" evidence="1">
    <location>
        <begin position="12"/>
        <end position="34"/>
    </location>
</feature>
<gene>
    <name evidence="2" type="ORF">L9F63_022484</name>
</gene>
<keyword evidence="1" id="KW-0472">Membrane</keyword>
<dbReference type="AlphaFoldDB" id="A0AAD7ZMD6"/>
<sequence length="62" mass="7427">GYLLLTFMNSRGYNIIKGISKFTILFLFSCPLITQKMEWQSKYKSTIYKQYHSNRIDRLVMP</sequence>
<dbReference type="Proteomes" id="UP001233999">
    <property type="component" value="Unassembled WGS sequence"/>
</dbReference>
<keyword evidence="3" id="KW-1185">Reference proteome</keyword>
<dbReference type="EMBL" id="JASPKZ010007649">
    <property type="protein sequence ID" value="KAJ9583173.1"/>
    <property type="molecule type" value="Genomic_DNA"/>
</dbReference>
<keyword evidence="1" id="KW-1133">Transmembrane helix</keyword>
<evidence type="ECO:0000313" key="3">
    <source>
        <dbReference type="Proteomes" id="UP001233999"/>
    </source>
</evidence>
<evidence type="ECO:0000256" key="1">
    <source>
        <dbReference type="SAM" id="Phobius"/>
    </source>
</evidence>
<protein>
    <submittedName>
        <fullName evidence="2">Uncharacterized protein</fullName>
    </submittedName>
</protein>
<comment type="caution">
    <text evidence="2">The sequence shown here is derived from an EMBL/GenBank/DDBJ whole genome shotgun (WGS) entry which is preliminary data.</text>
</comment>
<feature type="non-terminal residue" evidence="2">
    <location>
        <position position="62"/>
    </location>
</feature>
<accession>A0AAD7ZMD6</accession>
<organism evidence="2 3">
    <name type="scientific">Diploptera punctata</name>
    <name type="common">Pacific beetle cockroach</name>
    <dbReference type="NCBI Taxonomy" id="6984"/>
    <lineage>
        <taxon>Eukaryota</taxon>
        <taxon>Metazoa</taxon>
        <taxon>Ecdysozoa</taxon>
        <taxon>Arthropoda</taxon>
        <taxon>Hexapoda</taxon>
        <taxon>Insecta</taxon>
        <taxon>Pterygota</taxon>
        <taxon>Neoptera</taxon>
        <taxon>Polyneoptera</taxon>
        <taxon>Dictyoptera</taxon>
        <taxon>Blattodea</taxon>
        <taxon>Blaberoidea</taxon>
        <taxon>Blaberidae</taxon>
        <taxon>Diplopterinae</taxon>
        <taxon>Diploptera</taxon>
    </lineage>
</organism>
<evidence type="ECO:0000313" key="2">
    <source>
        <dbReference type="EMBL" id="KAJ9583173.1"/>
    </source>
</evidence>
<reference evidence="2" key="2">
    <citation type="submission" date="2023-05" db="EMBL/GenBank/DDBJ databases">
        <authorList>
            <person name="Fouks B."/>
        </authorList>
    </citation>
    <scope>NUCLEOTIDE SEQUENCE</scope>
    <source>
        <strain evidence="2">Stay&amp;Tobe</strain>
        <tissue evidence="2">Testes</tissue>
    </source>
</reference>